<evidence type="ECO:0000256" key="5">
    <source>
        <dbReference type="ARBA" id="ARBA00023015"/>
    </source>
</evidence>
<feature type="domain" description="C2H2-type" evidence="11">
    <location>
        <begin position="219"/>
        <end position="247"/>
    </location>
</feature>
<evidence type="ECO:0000256" key="3">
    <source>
        <dbReference type="ARBA" id="ARBA00022771"/>
    </source>
</evidence>
<feature type="compositionally biased region" description="Low complexity" evidence="9">
    <location>
        <begin position="1047"/>
        <end position="1059"/>
    </location>
</feature>
<feature type="region of interest" description="Disordered" evidence="9">
    <location>
        <begin position="339"/>
        <end position="390"/>
    </location>
</feature>
<dbReference type="GO" id="GO:0008270">
    <property type="term" value="F:zinc ion binding"/>
    <property type="evidence" value="ECO:0007669"/>
    <property type="project" value="UniProtKB-KW"/>
</dbReference>
<dbReference type="Pfam" id="PF00096">
    <property type="entry name" value="zf-C2H2"/>
    <property type="match status" value="1"/>
</dbReference>
<dbReference type="InterPro" id="IPR036236">
    <property type="entry name" value="Znf_C2H2_sf"/>
</dbReference>
<comment type="caution">
    <text evidence="12">The sequence shown here is derived from an EMBL/GenBank/DDBJ whole genome shotgun (WGS) entry which is preliminary data.</text>
</comment>
<keyword evidence="6" id="KW-0804">Transcription</keyword>
<evidence type="ECO:0000256" key="6">
    <source>
        <dbReference type="ARBA" id="ARBA00023163"/>
    </source>
</evidence>
<dbReference type="SUPFAM" id="SSF57667">
    <property type="entry name" value="beta-beta-alpha zinc fingers"/>
    <property type="match status" value="1"/>
</dbReference>
<dbReference type="PROSITE" id="PS50157">
    <property type="entry name" value="ZINC_FINGER_C2H2_2"/>
    <property type="match status" value="2"/>
</dbReference>
<dbReference type="EMBL" id="AMCV02000001">
    <property type="protein sequence ID" value="TDZ25897.1"/>
    <property type="molecule type" value="Genomic_DNA"/>
</dbReference>
<dbReference type="InterPro" id="IPR036864">
    <property type="entry name" value="Zn2-C6_fun-type_DNA-bd_sf"/>
</dbReference>
<accession>A0A484G8H5</accession>
<keyword evidence="4" id="KW-0862">Zinc</keyword>
<evidence type="ECO:0000256" key="1">
    <source>
        <dbReference type="ARBA" id="ARBA00022723"/>
    </source>
</evidence>
<feature type="region of interest" description="Disordered" evidence="9">
    <location>
        <begin position="14"/>
        <end position="35"/>
    </location>
</feature>
<proteinExistence type="predicted"/>
<dbReference type="Gene3D" id="4.10.240.10">
    <property type="entry name" value="Zn(2)-C6 fungal-type DNA-binding domain"/>
    <property type="match status" value="1"/>
</dbReference>
<keyword evidence="3 8" id="KW-0863">Zinc-finger</keyword>
<feature type="domain" description="Zn(2)-C6 fungal-type" evidence="10">
    <location>
        <begin position="265"/>
        <end position="292"/>
    </location>
</feature>
<evidence type="ECO:0000259" key="11">
    <source>
        <dbReference type="PROSITE" id="PS50157"/>
    </source>
</evidence>
<name>A0A484G8H5_COLOR</name>
<dbReference type="AlphaFoldDB" id="A0A484G8H5"/>
<dbReference type="PROSITE" id="PS00028">
    <property type="entry name" value="ZINC_FINGER_C2H2_1"/>
    <property type="match status" value="2"/>
</dbReference>
<dbReference type="GO" id="GO:0000981">
    <property type="term" value="F:DNA-binding transcription factor activity, RNA polymerase II-specific"/>
    <property type="evidence" value="ECO:0007669"/>
    <property type="project" value="InterPro"/>
</dbReference>
<dbReference type="CDD" id="cd00067">
    <property type="entry name" value="GAL4"/>
    <property type="match status" value="1"/>
</dbReference>
<feature type="domain" description="C2H2-type" evidence="11">
    <location>
        <begin position="191"/>
        <end position="218"/>
    </location>
</feature>
<dbReference type="SUPFAM" id="SSF57701">
    <property type="entry name" value="Zn2/Cys6 DNA-binding domain"/>
    <property type="match status" value="1"/>
</dbReference>
<feature type="region of interest" description="Disordered" evidence="9">
    <location>
        <begin position="445"/>
        <end position="468"/>
    </location>
</feature>
<keyword evidence="5" id="KW-0805">Transcription regulation</keyword>
<dbReference type="PANTHER" id="PTHR47660">
    <property type="entry name" value="TRANSCRIPTION FACTOR WITH C2H2 AND ZN(2)-CYS(6) DNA BINDING DOMAIN (EUROFUNG)-RELATED-RELATED"/>
    <property type="match status" value="1"/>
</dbReference>
<keyword evidence="1" id="KW-0479">Metal-binding</keyword>
<evidence type="ECO:0000256" key="8">
    <source>
        <dbReference type="PROSITE-ProRule" id="PRU00042"/>
    </source>
</evidence>
<evidence type="ECO:0000256" key="9">
    <source>
        <dbReference type="SAM" id="MobiDB-lite"/>
    </source>
</evidence>
<evidence type="ECO:0000256" key="2">
    <source>
        <dbReference type="ARBA" id="ARBA00022737"/>
    </source>
</evidence>
<sequence length="1173" mass="130554">MSVLGNCGAIPAGGGVKSNKTERAQRHTGSAQPHRRTAAAAVAGAAPVKHEAYPTGLISTQALLRCQPLLGCEFIQNPNQHLRFSTALPIYTRLFDHLTGPFHIWSPPNVFLAFVFISDFNNSTLQLPRFRAVKRHIFFYKFDDTYRAQHTSFDTSTYSLGTSRIVSVEKSNIVVIAIIATSCLRKLQTMVFCAYCGKSFTRKEHLERHIPSHTNVKPHRCSACQLSFARRDLLQRHHSTYHEARDPMEPLPGGVPTVAGRTPIACQNCANAKTGCDKRVPCSRCAEKNLPCAARFARRSSKAAVRAAQASAAFQQQMMPTVPQPPQPAQPVAFMDLDPTLPKPDDPSKMSTGSPIATMDPRMVENTMRKSSPPHSHRSPDSFPSPHSRVDGLDEFMQLNNDFITPDTNYQDMLVWPEYPLDLDIYSNQLPMTRPDIPMPSFTELSDMSSTSASEPMTASSSRGSIHTRSTSIMSTAEFDTTMKPAESSVGIVSDSMIPEFEVVIAAEDSWPLARCNPPIYSGTCPRTAIVHLECLERKSKEDGTWSSLEKYLEKVDWDSTDASVVPLTSRTRDRMLAITQSFLQKALEIHRSGLNNGFSKTGYATPSEFNFIVLPPPKILEYFLRSYVRSLQYYYPLIVAGCVDPNEMLLNNQASTLLVLLMIAQGASNVPMAEARYLAAGLTETCRISLFDIIEKDVELSADPIALRCALLFTLLGAWSGDKWLMDISMGQRGMYLSMLRHAGMLEPQPSMIPTLNSTTSTELQWRAWLHREMQNRLVYNWVMCDQELSLFHDTPPQLAITDLQCPLPSPEVLWLASNSEQWFANVQNIYGCTANVNPQLLSSPSLTPSLCELFQDFIHDNLTRRQGSLSPQQLRLLLHPLQALLCHLRQMFSCFSDVLSTRRATSRTVTKASTMLRLEEVQALLQKWYELTMSSSKNDPDCGTTRCNLVLYHLISLNAVTNFPEIERLARRDGFDGSFWELSLRHKRCVYNREEAIFHCGQVLRLLRSMPADRRPCWWPAGVYRATLILWADSVSRLDPNFHKAQAQQQSSSPASQHQDHRPEELSGAGASNAATSGQSFGSGNIVAIDQVTPEDPAVISYLWSGGDGTPVLTRRDGTTLGLDKPSEVIGYGIMSIEEGVTCRVGDGIKRKLITLNSNWNVDGLGATTTA</sequence>
<feature type="compositionally biased region" description="Low complexity" evidence="9">
    <location>
        <begin position="1069"/>
        <end position="1078"/>
    </location>
</feature>
<keyword evidence="2" id="KW-0677">Repeat</keyword>
<organism evidence="12 13">
    <name type="scientific">Colletotrichum orbiculare (strain 104-T / ATCC 96160 / CBS 514.97 / LARS 414 / MAFF 240422)</name>
    <name type="common">Cucumber anthracnose fungus</name>
    <name type="synonym">Colletotrichum lagenarium</name>
    <dbReference type="NCBI Taxonomy" id="1213857"/>
    <lineage>
        <taxon>Eukaryota</taxon>
        <taxon>Fungi</taxon>
        <taxon>Dikarya</taxon>
        <taxon>Ascomycota</taxon>
        <taxon>Pezizomycotina</taxon>
        <taxon>Sordariomycetes</taxon>
        <taxon>Hypocreomycetidae</taxon>
        <taxon>Glomerellales</taxon>
        <taxon>Glomerellaceae</taxon>
        <taxon>Colletotrichum</taxon>
        <taxon>Colletotrichum orbiculare species complex</taxon>
    </lineage>
</organism>
<dbReference type="Proteomes" id="UP000014480">
    <property type="component" value="Unassembled WGS sequence"/>
</dbReference>
<evidence type="ECO:0000256" key="4">
    <source>
        <dbReference type="ARBA" id="ARBA00022833"/>
    </source>
</evidence>
<evidence type="ECO:0000259" key="10">
    <source>
        <dbReference type="PROSITE" id="PS50048"/>
    </source>
</evidence>
<dbReference type="SMART" id="SM00355">
    <property type="entry name" value="ZnF_C2H2"/>
    <property type="match status" value="2"/>
</dbReference>
<dbReference type="FunFam" id="3.30.160.60:FF:000100">
    <property type="entry name" value="Zinc finger 45-like"/>
    <property type="match status" value="1"/>
</dbReference>
<dbReference type="STRING" id="1213857.A0A484G8H5"/>
<keyword evidence="13" id="KW-1185">Reference proteome</keyword>
<dbReference type="InterPro" id="IPR013087">
    <property type="entry name" value="Znf_C2H2_type"/>
</dbReference>
<dbReference type="SMART" id="SM00066">
    <property type="entry name" value="GAL4"/>
    <property type="match status" value="1"/>
</dbReference>
<gene>
    <name evidence="12" type="primary">TRY5-1</name>
    <name evidence="12" type="ORF">Cob_v000253</name>
</gene>
<dbReference type="Gene3D" id="3.30.160.60">
    <property type="entry name" value="Classic Zinc Finger"/>
    <property type="match status" value="2"/>
</dbReference>
<keyword evidence="7" id="KW-0539">Nucleus</keyword>
<evidence type="ECO:0000256" key="7">
    <source>
        <dbReference type="ARBA" id="ARBA00023242"/>
    </source>
</evidence>
<feature type="region of interest" description="Disordered" evidence="9">
    <location>
        <begin position="1045"/>
        <end position="1078"/>
    </location>
</feature>
<protein>
    <submittedName>
        <fullName evidence="12">Transcriptional regulator of form adherence 5</fullName>
    </submittedName>
</protein>
<reference evidence="13" key="2">
    <citation type="journal article" date="2019" name="Mol. Plant Microbe Interact.">
        <title>Genome sequence resources for four phytopathogenic fungi from the Colletotrichum orbiculare species complex.</title>
        <authorList>
            <person name="Gan P."/>
            <person name="Tsushima A."/>
            <person name="Narusaka M."/>
            <person name="Narusaka Y."/>
            <person name="Takano Y."/>
            <person name="Kubo Y."/>
            <person name="Shirasu K."/>
        </authorList>
    </citation>
    <scope>GENOME REANNOTATION</scope>
    <source>
        <strain evidence="13">104-T / ATCC 96160 / CBS 514.97 / LARS 414 / MAFF 240422</strain>
    </source>
</reference>
<evidence type="ECO:0000313" key="12">
    <source>
        <dbReference type="EMBL" id="TDZ25897.1"/>
    </source>
</evidence>
<dbReference type="PANTHER" id="PTHR47660:SF2">
    <property type="entry name" value="TRANSCRIPTION FACTOR WITH C2H2 AND ZN(2)-CYS(6) DNA BINDING DOMAIN (EUROFUNG)"/>
    <property type="match status" value="1"/>
</dbReference>
<dbReference type="PROSITE" id="PS50048">
    <property type="entry name" value="ZN2_CY6_FUNGAL_2"/>
    <property type="match status" value="1"/>
</dbReference>
<dbReference type="InterPro" id="IPR001138">
    <property type="entry name" value="Zn2Cys6_DnaBD"/>
</dbReference>
<evidence type="ECO:0000313" key="13">
    <source>
        <dbReference type="Proteomes" id="UP000014480"/>
    </source>
</evidence>
<dbReference type="Pfam" id="PF00172">
    <property type="entry name" value="Zn_clus"/>
    <property type="match status" value="1"/>
</dbReference>
<dbReference type="OrthoDB" id="40579at2759"/>
<reference evidence="13" key="1">
    <citation type="journal article" date="2013" name="New Phytol.">
        <title>Comparative genomic and transcriptomic analyses reveal the hemibiotrophic stage shift of Colletotrichum fungi.</title>
        <authorList>
            <person name="Gan P."/>
            <person name="Ikeda K."/>
            <person name="Irieda H."/>
            <person name="Narusaka M."/>
            <person name="O'Connell R.J."/>
            <person name="Narusaka Y."/>
            <person name="Takano Y."/>
            <person name="Kubo Y."/>
            <person name="Shirasu K."/>
        </authorList>
    </citation>
    <scope>NUCLEOTIDE SEQUENCE [LARGE SCALE GENOMIC DNA]</scope>
    <source>
        <strain evidence="13">104-T / ATCC 96160 / CBS 514.97 / LARS 414 / MAFF 240422</strain>
    </source>
</reference>
<dbReference type="PROSITE" id="PS00463">
    <property type="entry name" value="ZN2_CY6_FUNGAL_1"/>
    <property type="match status" value="1"/>
</dbReference>